<sequence length="1254" mass="138011">MSLISAANLIKVVGLGRLFLCGDVDGIRDQDLAELGVSFARVAHPKELLGLPLRELGATVAVNVAILAPDVDAILREADASCYLFVANAADANDRVYWEREFIKAGFRKHPQHFTVTHYGSMNTEAGTILLLMELVPQDALDRYPLEALAQERDLHMDMTRAAGSRSDAHLVRYASAAMHVRPGDTVIDAACGLGYGSRVIWQNSQAKSVLGIDDSEYAIEYATMSFADANVSFKRGRLPDALLTIADNSVDFIASFETVEHLQDPDEFLRQCTRVLRPSGRLMISVPNDWADENGIDPNPYHFHVFDWPSICHLTAKHLRIEKLFAQDADRKKVAGKWEATTRAITEVSHNGGVPEGVASEWCLVLAAKYPRVGDDIPYVDTMFRTAELADLPQGVPEVLAFGSQYDNPWLARSLITVGLRTTDKAVLAAHAAEVDSSSTSLPDKAAALAVLAYAALENTEAAAEDRLKLAERAGELAGALANVTSPISIRWQVSLTYVQALLCASLGKSSEAASAYEHCVSLPFGAYSPVLATKVVDAAFRLGLIRFANGDKAAARSAWERGAAAAVDAVSSRWHASLPWSHMPDFFPREITQVMDLGTRCFSALSWFNELSERPATALRLFYNRQLQLSEGLRALQPPVQPIHEQAREPVADELQQLREALVNEPEDIPQPTIEGPKSTQEALRRLLLCARFREQDEFRVVDATDGTPPSYRWLLGVLRRKIQRRLFSVKLFRSERAPVTAMTTMTIMTRSGLFDPDYYLTANPDVVAAGIDPVEHYTLHGGREGRAASAIFDSQRYLSDNPDVAGSGINPLMHFIEFGAIEGREVYAPQAKFDADALIAELSGFEATALTEISQLKERMPIVLSMPSHQGVFGSWAKFLRSLPNGVIRVIFVPWLVKGGADLAALNCLRAAMQEDPDGVTLLVATDHAQADAMDWVPEGAHVRFFSDFGPLTREERVTFVRALIFAVQPKAVLNVNSLACWEAFQLYGRSLKNYTSLHAMMFCRDYLPDGTAAGYADTHLRDCVAALDVVYFDNERFRAEMMAQLYVSADSEARFELLPQPTGLIEIYKLLESPAKRPRVLWAGRFARQKNIELLIEIVAAMPDFDFDIYGGGESALAKKLADAALRHSNLHLKGSYTSFEALDVTAYSALLFTSRWEGLPTTIIAAAALGIPIVTSDVGGIRELVDNETGWLISALDDPLPYKLALREAASDLAKTKRKTAAARARVSRRHSWDNFLSVLRKPSAFLGS</sequence>
<keyword evidence="2" id="KW-0489">Methyltransferase</keyword>
<dbReference type="Gene3D" id="3.40.50.150">
    <property type="entry name" value="Vaccinia Virus protein VP39"/>
    <property type="match status" value="1"/>
</dbReference>
<gene>
    <name evidence="2" type="ORF">GJ689_13850</name>
</gene>
<accession>A0A9X4XMB4</accession>
<dbReference type="CDD" id="cd02440">
    <property type="entry name" value="AdoMet_MTases"/>
    <property type="match status" value="1"/>
</dbReference>
<keyword evidence="2" id="KW-0808">Transferase</keyword>
<dbReference type="AlphaFoldDB" id="A0A9X4XMB4"/>
<dbReference type="CDD" id="cd03801">
    <property type="entry name" value="GT4_PimA-like"/>
    <property type="match status" value="1"/>
</dbReference>
<feature type="domain" description="Methyltransferase type 11" evidence="1">
    <location>
        <begin position="189"/>
        <end position="285"/>
    </location>
</feature>
<dbReference type="GO" id="GO:0032259">
    <property type="term" value="P:methylation"/>
    <property type="evidence" value="ECO:0007669"/>
    <property type="project" value="UniProtKB-KW"/>
</dbReference>
<reference evidence="2 3" key="1">
    <citation type="submission" date="2019-11" db="EMBL/GenBank/DDBJ databases">
        <title>Whole-genome sequence of Rhodoplanes serenus DSM 18633, type strain.</title>
        <authorList>
            <person name="Kyndt J.A."/>
            <person name="Meyer T.E."/>
        </authorList>
    </citation>
    <scope>NUCLEOTIDE SEQUENCE [LARGE SCALE GENOMIC DNA]</scope>
    <source>
        <strain evidence="2 3">DSM 18633</strain>
    </source>
</reference>
<dbReference type="SUPFAM" id="SSF53335">
    <property type="entry name" value="S-adenosyl-L-methionine-dependent methyltransferases"/>
    <property type="match status" value="1"/>
</dbReference>
<organism evidence="2 3">
    <name type="scientific">Rhodoplanes serenus</name>
    <dbReference type="NCBI Taxonomy" id="200615"/>
    <lineage>
        <taxon>Bacteria</taxon>
        <taxon>Pseudomonadati</taxon>
        <taxon>Pseudomonadota</taxon>
        <taxon>Alphaproteobacteria</taxon>
        <taxon>Hyphomicrobiales</taxon>
        <taxon>Nitrobacteraceae</taxon>
        <taxon>Rhodoplanes</taxon>
    </lineage>
</organism>
<dbReference type="Proteomes" id="UP000438991">
    <property type="component" value="Unassembled WGS sequence"/>
</dbReference>
<dbReference type="Pfam" id="PF13692">
    <property type="entry name" value="Glyco_trans_1_4"/>
    <property type="match status" value="1"/>
</dbReference>
<comment type="caution">
    <text evidence="2">The sequence shown here is derived from an EMBL/GenBank/DDBJ whole genome shotgun (WGS) entry which is preliminary data.</text>
</comment>
<evidence type="ECO:0000259" key="1">
    <source>
        <dbReference type="Pfam" id="PF08241"/>
    </source>
</evidence>
<evidence type="ECO:0000313" key="2">
    <source>
        <dbReference type="EMBL" id="MTW17287.1"/>
    </source>
</evidence>
<dbReference type="PANTHER" id="PTHR12526:SF637">
    <property type="entry name" value="GLYCOSYLTRANSFERASE EPSF-RELATED"/>
    <property type="match status" value="1"/>
</dbReference>
<proteinExistence type="predicted"/>
<dbReference type="RefSeq" id="WP_155480012.1">
    <property type="nucleotide sequence ID" value="NZ_WNKV01000009.1"/>
</dbReference>
<dbReference type="GO" id="GO:0008757">
    <property type="term" value="F:S-adenosylmethionine-dependent methyltransferase activity"/>
    <property type="evidence" value="ECO:0007669"/>
    <property type="project" value="InterPro"/>
</dbReference>
<dbReference type="SUPFAM" id="SSF53756">
    <property type="entry name" value="UDP-Glycosyltransferase/glycogen phosphorylase"/>
    <property type="match status" value="1"/>
</dbReference>
<dbReference type="Gene3D" id="3.40.50.2000">
    <property type="entry name" value="Glycogen Phosphorylase B"/>
    <property type="match status" value="1"/>
</dbReference>
<dbReference type="InterPro" id="IPR013216">
    <property type="entry name" value="Methyltransf_11"/>
</dbReference>
<dbReference type="PANTHER" id="PTHR12526">
    <property type="entry name" value="GLYCOSYLTRANSFERASE"/>
    <property type="match status" value="1"/>
</dbReference>
<evidence type="ECO:0000313" key="3">
    <source>
        <dbReference type="Proteomes" id="UP000438991"/>
    </source>
</evidence>
<protein>
    <submittedName>
        <fullName evidence="2">Methyltransferase domain-containing protein</fullName>
    </submittedName>
</protein>
<dbReference type="EMBL" id="WNKV01000009">
    <property type="protein sequence ID" value="MTW17287.1"/>
    <property type="molecule type" value="Genomic_DNA"/>
</dbReference>
<name>A0A9X4XMB4_9BRAD</name>
<dbReference type="InterPro" id="IPR029063">
    <property type="entry name" value="SAM-dependent_MTases_sf"/>
</dbReference>
<dbReference type="Pfam" id="PF08241">
    <property type="entry name" value="Methyltransf_11"/>
    <property type="match status" value="1"/>
</dbReference>